<feature type="transmembrane region" description="Helical" evidence="1">
    <location>
        <begin position="40"/>
        <end position="57"/>
    </location>
</feature>
<organism evidence="2 3">
    <name type="scientific">Solemya elarraichensis gill symbiont</name>
    <dbReference type="NCBI Taxonomy" id="1918949"/>
    <lineage>
        <taxon>Bacteria</taxon>
        <taxon>Pseudomonadati</taxon>
        <taxon>Pseudomonadota</taxon>
        <taxon>Gammaproteobacteria</taxon>
        <taxon>sulfur-oxidizing symbionts</taxon>
    </lineage>
</organism>
<feature type="transmembrane region" description="Helical" evidence="1">
    <location>
        <begin position="63"/>
        <end position="84"/>
    </location>
</feature>
<protein>
    <recommendedName>
        <fullName evidence="4">Galanin</fullName>
    </recommendedName>
</protein>
<accession>A0A1T2L811</accession>
<proteinExistence type="predicted"/>
<dbReference type="AlphaFoldDB" id="A0A1T2L811"/>
<dbReference type="Proteomes" id="UP000190198">
    <property type="component" value="Unassembled WGS sequence"/>
</dbReference>
<evidence type="ECO:0000313" key="3">
    <source>
        <dbReference type="Proteomes" id="UP000190198"/>
    </source>
</evidence>
<evidence type="ECO:0008006" key="4">
    <source>
        <dbReference type="Google" id="ProtNLM"/>
    </source>
</evidence>
<dbReference type="Pfam" id="PF11335">
    <property type="entry name" value="DUF3137"/>
    <property type="match status" value="1"/>
</dbReference>
<gene>
    <name evidence="2" type="ORF">BOW52_04895</name>
</gene>
<reference evidence="2 3" key="1">
    <citation type="submission" date="2016-11" db="EMBL/GenBank/DDBJ databases">
        <title>Mixed transmission modes and dynamic genome evolution in an obligate animal-bacterial symbiosis.</title>
        <authorList>
            <person name="Russell S.L."/>
            <person name="Corbett-Detig R.B."/>
            <person name="Cavanaugh C.M."/>
        </authorList>
    </citation>
    <scope>NUCLEOTIDE SEQUENCE [LARGE SCALE GENOMIC DNA]</scope>
    <source>
        <strain evidence="2">Sp-SM6</strain>
    </source>
</reference>
<keyword evidence="1" id="KW-0472">Membrane</keyword>
<evidence type="ECO:0000256" key="1">
    <source>
        <dbReference type="SAM" id="Phobius"/>
    </source>
</evidence>
<comment type="caution">
    <text evidence="2">The sequence shown here is derived from an EMBL/GenBank/DDBJ whole genome shotgun (WGS) entry which is preliminary data.</text>
</comment>
<keyword evidence="3" id="KW-1185">Reference proteome</keyword>
<evidence type="ECO:0000313" key="2">
    <source>
        <dbReference type="EMBL" id="OOZ41221.1"/>
    </source>
</evidence>
<name>A0A1T2L811_9GAMM</name>
<dbReference type="OrthoDB" id="4960523at2"/>
<dbReference type="InterPro" id="IPR021484">
    <property type="entry name" value="DUF3137"/>
</dbReference>
<dbReference type="RefSeq" id="WP_078476713.1">
    <property type="nucleotide sequence ID" value="NZ_MPRK01000066.1"/>
</dbReference>
<sequence>MSGSEQSGTPELDPEIFRDAGKFELESIEVLAGYKKKKSTILIIGLPILAVVALFALRNLDNLLLPMILGFPGVAAIGFFLALAHKPASEFKNRIKAEFGNRVLGHYGENMKLQTQGISESEFRYAVEDIAPNYDRYRSEDLITGVIKGTDFRFYEVELKEERKRTDSKGHTTTTYVTVFKGFIVSIHLNRQYRGSIRISADSALNRWFSKDHVRLESTEFEKLFDVHADDQISSRTILTPLFMEKLTELALSPAFSTNRQKGLFGLGGNSKRSAIQATIKNDYINLMIHSNGNKFEVDDDGKQVHLKKFAMAIQEDMKAITHCIEGLKLEQT</sequence>
<keyword evidence="1" id="KW-1133">Transmembrane helix</keyword>
<keyword evidence="1" id="KW-0812">Transmembrane</keyword>
<dbReference type="EMBL" id="MPRK01000066">
    <property type="protein sequence ID" value="OOZ41221.1"/>
    <property type="molecule type" value="Genomic_DNA"/>
</dbReference>